<comment type="caution">
    <text evidence="2">The sequence shown here is derived from an EMBL/GenBank/DDBJ whole genome shotgun (WGS) entry which is preliminary data.</text>
</comment>
<dbReference type="Proteomes" id="UP000799776">
    <property type="component" value="Unassembled WGS sequence"/>
</dbReference>
<keyword evidence="3" id="KW-1185">Reference proteome</keyword>
<proteinExistence type="predicted"/>
<name>A0A9P4LTV2_9PEZI</name>
<evidence type="ECO:0000313" key="2">
    <source>
        <dbReference type="EMBL" id="KAF2083414.1"/>
    </source>
</evidence>
<dbReference type="AlphaFoldDB" id="A0A9P4LTV2"/>
<accession>A0A9P4LTV2</accession>
<keyword evidence="1" id="KW-0732">Signal</keyword>
<protein>
    <submittedName>
        <fullName evidence="2">Uncharacterized protein</fullName>
    </submittedName>
</protein>
<organism evidence="2 3">
    <name type="scientific">Saccharata proteae CBS 121410</name>
    <dbReference type="NCBI Taxonomy" id="1314787"/>
    <lineage>
        <taxon>Eukaryota</taxon>
        <taxon>Fungi</taxon>
        <taxon>Dikarya</taxon>
        <taxon>Ascomycota</taxon>
        <taxon>Pezizomycotina</taxon>
        <taxon>Dothideomycetes</taxon>
        <taxon>Dothideomycetes incertae sedis</taxon>
        <taxon>Botryosphaeriales</taxon>
        <taxon>Saccharataceae</taxon>
        <taxon>Saccharata</taxon>
    </lineage>
</organism>
<sequence>MFTTAIIALFALAASAAPAPQAGVVTAGAGITNSAANIAVNTANTVTSNVGITVGPANITAVCDTTTWQCTGGVSGAISMILTDGKQYSGQTSLTGYCGVSIGCTGFSTQAGSGYVPINLTCNSATGQCQGTFAGSLYYIFGNGQMITEWGVGIISGACVNGNCTGSLNLSGDPTY</sequence>
<feature type="chain" id="PRO_5040221519" evidence="1">
    <location>
        <begin position="17"/>
        <end position="176"/>
    </location>
</feature>
<evidence type="ECO:0000256" key="1">
    <source>
        <dbReference type="SAM" id="SignalP"/>
    </source>
</evidence>
<feature type="signal peptide" evidence="1">
    <location>
        <begin position="1"/>
        <end position="16"/>
    </location>
</feature>
<evidence type="ECO:0000313" key="3">
    <source>
        <dbReference type="Proteomes" id="UP000799776"/>
    </source>
</evidence>
<dbReference type="EMBL" id="ML978790">
    <property type="protein sequence ID" value="KAF2083414.1"/>
    <property type="molecule type" value="Genomic_DNA"/>
</dbReference>
<gene>
    <name evidence="2" type="ORF">K490DRAFT_69844</name>
</gene>
<reference evidence="2" key="1">
    <citation type="journal article" date="2020" name="Stud. Mycol.">
        <title>101 Dothideomycetes genomes: a test case for predicting lifestyles and emergence of pathogens.</title>
        <authorList>
            <person name="Haridas S."/>
            <person name="Albert R."/>
            <person name="Binder M."/>
            <person name="Bloem J."/>
            <person name="Labutti K."/>
            <person name="Salamov A."/>
            <person name="Andreopoulos B."/>
            <person name="Baker S."/>
            <person name="Barry K."/>
            <person name="Bills G."/>
            <person name="Bluhm B."/>
            <person name="Cannon C."/>
            <person name="Castanera R."/>
            <person name="Culley D."/>
            <person name="Daum C."/>
            <person name="Ezra D."/>
            <person name="Gonzalez J."/>
            <person name="Henrissat B."/>
            <person name="Kuo A."/>
            <person name="Liang C."/>
            <person name="Lipzen A."/>
            <person name="Lutzoni F."/>
            <person name="Magnuson J."/>
            <person name="Mondo S."/>
            <person name="Nolan M."/>
            <person name="Ohm R."/>
            <person name="Pangilinan J."/>
            <person name="Park H.-J."/>
            <person name="Ramirez L."/>
            <person name="Alfaro M."/>
            <person name="Sun H."/>
            <person name="Tritt A."/>
            <person name="Yoshinaga Y."/>
            <person name="Zwiers L.-H."/>
            <person name="Turgeon B."/>
            <person name="Goodwin S."/>
            <person name="Spatafora J."/>
            <person name="Crous P."/>
            <person name="Grigoriev I."/>
        </authorList>
    </citation>
    <scope>NUCLEOTIDE SEQUENCE</scope>
    <source>
        <strain evidence="2">CBS 121410</strain>
    </source>
</reference>